<sequence>MGLSGRREKQRIPNDPRNLSWADNATKFGQAYLSKLGWDSSKGLGIAGDGRTTHIKVSQKLDMMGIGAANAKDPNGIAWKQNKDFEALLRRLNEGVEKEVGIISEGKGGEGISEDADQGTEKNKKRKRKDGDDADEKTEKKRRKKEKDLGESSAMNAKPHEATLTPVIIEESLATVTVPTKLAIPRPRAHRARYIASKRLASQSASAISETLGIAPTPSSSSSVSPLPQSTQMPGTLTRLDDTIEKLTTSTKSVADYFKDRLRTKASGSSTPLLSSSNEKDDEAHEAPKGGLGSSLLRLGLREVDQEPKIGMGIGASKFGSLMSDTFLASLSSIDDLGHPPANKDDSDLAGEAVETSGQPKEQENTEKAEKKEKRKRDRQGRVKFIERPEPFDDDEEAEHTRQKEKKAKHKRCHDAVATTTDKDKEARKREKAERKAAKKAATRGSDA</sequence>
<evidence type="ECO:0000259" key="2">
    <source>
        <dbReference type="PROSITE" id="PS50174"/>
    </source>
</evidence>
<organism evidence="3 4">
    <name type="scientific">Piloderma croceum (strain F 1598)</name>
    <dbReference type="NCBI Taxonomy" id="765440"/>
    <lineage>
        <taxon>Eukaryota</taxon>
        <taxon>Fungi</taxon>
        <taxon>Dikarya</taxon>
        <taxon>Basidiomycota</taxon>
        <taxon>Agaricomycotina</taxon>
        <taxon>Agaricomycetes</taxon>
        <taxon>Agaricomycetidae</taxon>
        <taxon>Atheliales</taxon>
        <taxon>Atheliaceae</taxon>
        <taxon>Piloderma</taxon>
    </lineage>
</organism>
<protein>
    <recommendedName>
        <fullName evidence="2">G-patch domain-containing protein</fullName>
    </recommendedName>
</protein>
<evidence type="ECO:0000313" key="3">
    <source>
        <dbReference type="EMBL" id="KIM75760.1"/>
    </source>
</evidence>
<keyword evidence="4" id="KW-1185">Reference proteome</keyword>
<feature type="compositionally biased region" description="Low complexity" evidence="1">
    <location>
        <begin position="267"/>
        <end position="277"/>
    </location>
</feature>
<feature type="region of interest" description="Disordered" evidence="1">
    <location>
        <begin position="333"/>
        <end position="448"/>
    </location>
</feature>
<dbReference type="GO" id="GO:0003676">
    <property type="term" value="F:nucleic acid binding"/>
    <property type="evidence" value="ECO:0007669"/>
    <property type="project" value="InterPro"/>
</dbReference>
<dbReference type="AlphaFoldDB" id="A0A0C3ETA8"/>
<feature type="compositionally biased region" description="Basic and acidic residues" evidence="1">
    <location>
        <begin position="336"/>
        <end position="347"/>
    </location>
</feature>
<feature type="compositionally biased region" description="Basic and acidic residues" evidence="1">
    <location>
        <begin position="278"/>
        <end position="288"/>
    </location>
</feature>
<dbReference type="InterPro" id="IPR000467">
    <property type="entry name" value="G_patch_dom"/>
</dbReference>
<feature type="domain" description="G-patch" evidence="2">
    <location>
        <begin position="25"/>
        <end position="71"/>
    </location>
</feature>
<feature type="region of interest" description="Disordered" evidence="1">
    <location>
        <begin position="258"/>
        <end position="297"/>
    </location>
</feature>
<evidence type="ECO:0000256" key="1">
    <source>
        <dbReference type="SAM" id="MobiDB-lite"/>
    </source>
</evidence>
<dbReference type="Pfam" id="PF01585">
    <property type="entry name" value="G-patch"/>
    <property type="match status" value="1"/>
</dbReference>
<feature type="region of interest" description="Disordered" evidence="1">
    <location>
        <begin position="1"/>
        <end position="20"/>
    </location>
</feature>
<dbReference type="Proteomes" id="UP000054166">
    <property type="component" value="Unassembled WGS sequence"/>
</dbReference>
<feature type="compositionally biased region" description="Basic and acidic residues" evidence="1">
    <location>
        <begin position="361"/>
        <end position="372"/>
    </location>
</feature>
<dbReference type="InParanoid" id="A0A0C3ETA8"/>
<evidence type="ECO:0000313" key="4">
    <source>
        <dbReference type="Proteomes" id="UP000054166"/>
    </source>
</evidence>
<feature type="compositionally biased region" description="Basic residues" evidence="1">
    <location>
        <begin position="403"/>
        <end position="413"/>
    </location>
</feature>
<reference evidence="4" key="2">
    <citation type="submission" date="2015-01" db="EMBL/GenBank/DDBJ databases">
        <title>Evolutionary Origins and Diversification of the Mycorrhizal Mutualists.</title>
        <authorList>
            <consortium name="DOE Joint Genome Institute"/>
            <consortium name="Mycorrhizal Genomics Consortium"/>
            <person name="Kohler A."/>
            <person name="Kuo A."/>
            <person name="Nagy L.G."/>
            <person name="Floudas D."/>
            <person name="Copeland A."/>
            <person name="Barry K.W."/>
            <person name="Cichocki N."/>
            <person name="Veneault-Fourrey C."/>
            <person name="LaButti K."/>
            <person name="Lindquist E.A."/>
            <person name="Lipzen A."/>
            <person name="Lundell T."/>
            <person name="Morin E."/>
            <person name="Murat C."/>
            <person name="Riley R."/>
            <person name="Ohm R."/>
            <person name="Sun H."/>
            <person name="Tunlid A."/>
            <person name="Henrissat B."/>
            <person name="Grigoriev I.V."/>
            <person name="Hibbett D.S."/>
            <person name="Martin F."/>
        </authorList>
    </citation>
    <scope>NUCLEOTIDE SEQUENCE [LARGE SCALE GENOMIC DNA]</scope>
    <source>
        <strain evidence="4">F 1598</strain>
    </source>
</reference>
<dbReference type="InterPro" id="IPR050656">
    <property type="entry name" value="PINX1"/>
</dbReference>
<name>A0A0C3ETA8_PILCF</name>
<dbReference type="PANTHER" id="PTHR23149">
    <property type="entry name" value="G PATCH DOMAIN CONTAINING PROTEIN"/>
    <property type="match status" value="1"/>
</dbReference>
<proteinExistence type="predicted"/>
<accession>A0A0C3ETA8</accession>
<gene>
    <name evidence="3" type="ORF">PILCRDRAFT_826915</name>
</gene>
<feature type="compositionally biased region" description="Basic and acidic residues" evidence="1">
    <location>
        <begin position="380"/>
        <end position="391"/>
    </location>
</feature>
<dbReference type="OrthoDB" id="29523at2759"/>
<dbReference type="EMBL" id="KN833042">
    <property type="protein sequence ID" value="KIM75760.1"/>
    <property type="molecule type" value="Genomic_DNA"/>
</dbReference>
<feature type="compositionally biased region" description="Low complexity" evidence="1">
    <location>
        <begin position="216"/>
        <end position="230"/>
    </location>
</feature>
<feature type="region of interest" description="Disordered" evidence="1">
    <location>
        <begin position="99"/>
        <end position="166"/>
    </location>
</feature>
<dbReference type="PROSITE" id="PS50174">
    <property type="entry name" value="G_PATCH"/>
    <property type="match status" value="1"/>
</dbReference>
<feature type="compositionally biased region" description="Basic and acidic residues" evidence="1">
    <location>
        <begin position="421"/>
        <end position="436"/>
    </location>
</feature>
<reference evidence="3 4" key="1">
    <citation type="submission" date="2014-04" db="EMBL/GenBank/DDBJ databases">
        <authorList>
            <consortium name="DOE Joint Genome Institute"/>
            <person name="Kuo A."/>
            <person name="Tarkka M."/>
            <person name="Buscot F."/>
            <person name="Kohler A."/>
            <person name="Nagy L.G."/>
            <person name="Floudas D."/>
            <person name="Copeland A."/>
            <person name="Barry K.W."/>
            <person name="Cichocki N."/>
            <person name="Veneault-Fourrey C."/>
            <person name="LaButti K."/>
            <person name="Lindquist E.A."/>
            <person name="Lipzen A."/>
            <person name="Lundell T."/>
            <person name="Morin E."/>
            <person name="Murat C."/>
            <person name="Sun H."/>
            <person name="Tunlid A."/>
            <person name="Henrissat B."/>
            <person name="Grigoriev I.V."/>
            <person name="Hibbett D.S."/>
            <person name="Martin F."/>
            <person name="Nordberg H.P."/>
            <person name="Cantor M.N."/>
            <person name="Hua S.X."/>
        </authorList>
    </citation>
    <scope>NUCLEOTIDE SEQUENCE [LARGE SCALE GENOMIC DNA]</scope>
    <source>
        <strain evidence="3 4">F 1598</strain>
    </source>
</reference>
<dbReference type="STRING" id="765440.A0A0C3ETA8"/>
<feature type="region of interest" description="Disordered" evidence="1">
    <location>
        <begin position="213"/>
        <end position="239"/>
    </location>
</feature>
<dbReference type="HOGENOM" id="CLU_676170_0_0_1"/>
<feature type="compositionally biased region" description="Basic and acidic residues" evidence="1">
    <location>
        <begin position="1"/>
        <end position="14"/>
    </location>
</feature>